<gene>
    <name evidence="3" type="ORF">METZ01_LOCUS176128</name>
</gene>
<dbReference type="CDD" id="cd12797">
    <property type="entry name" value="M23_peptidase"/>
    <property type="match status" value="1"/>
</dbReference>
<dbReference type="PANTHER" id="PTHR21666">
    <property type="entry name" value="PEPTIDASE-RELATED"/>
    <property type="match status" value="1"/>
</dbReference>
<sequence length="377" mass="42690">MSLKPQSQLLSIDVNVVFQEMKQKTSQKKLTPAFFIFVVLGWGGYWFSPYLLDSTKPVLKIKGLVDQEIYSGKIDVDIMATDPTHRSTGLSSVTAQFDQDVPMKLKKRKRFSRFYTNRPPAPFVIDTTNLDEGFHSITVIATDKSRNRNHNQIQYTFFVDNQQLRIETLPNPIRVTQGQTSAVFIKTSEPVTKVKAKVFDKDYVCYPVKFDSSQGHFNRLLIGVSVQESVGVHPIIVSMTDQMERVTEKTFFARIGRTEFAHGGYVKLSPEKQTIMMDKSKTREDNEKRWKAYKQANKTAVQLWEGHFIRPTSGALTSPFGKYREYNTGVKRHHLGIDIANQVGTAIYAGNSGVITLVDNLHVYGKTVVINHGQGVS</sequence>
<feature type="domain" description="M23ase beta-sheet core" evidence="2">
    <location>
        <begin position="333"/>
        <end position="376"/>
    </location>
</feature>
<dbReference type="InterPro" id="IPR016047">
    <property type="entry name" value="M23ase_b-sheet_dom"/>
</dbReference>
<dbReference type="AlphaFoldDB" id="A0A382CBJ0"/>
<dbReference type="PANTHER" id="PTHR21666:SF287">
    <property type="entry name" value="CYTOPLASMIC MEMBRANE PROTEIN"/>
    <property type="match status" value="1"/>
</dbReference>
<dbReference type="Gene3D" id="2.70.70.10">
    <property type="entry name" value="Glucose Permease (Domain IIA)"/>
    <property type="match status" value="1"/>
</dbReference>
<accession>A0A382CBJ0</accession>
<name>A0A382CBJ0_9ZZZZ</name>
<dbReference type="InterPro" id="IPR011055">
    <property type="entry name" value="Dup_hybrid_motif"/>
</dbReference>
<proteinExistence type="predicted"/>
<feature type="non-terminal residue" evidence="3">
    <location>
        <position position="377"/>
    </location>
</feature>
<keyword evidence="1" id="KW-0812">Transmembrane</keyword>
<dbReference type="SUPFAM" id="SSF51261">
    <property type="entry name" value="Duplicated hybrid motif"/>
    <property type="match status" value="1"/>
</dbReference>
<keyword evidence="1" id="KW-1133">Transmembrane helix</keyword>
<evidence type="ECO:0000259" key="2">
    <source>
        <dbReference type="Pfam" id="PF01551"/>
    </source>
</evidence>
<dbReference type="GO" id="GO:0004222">
    <property type="term" value="F:metalloendopeptidase activity"/>
    <property type="evidence" value="ECO:0007669"/>
    <property type="project" value="TreeGrafter"/>
</dbReference>
<dbReference type="Pfam" id="PF01551">
    <property type="entry name" value="Peptidase_M23"/>
    <property type="match status" value="1"/>
</dbReference>
<evidence type="ECO:0000256" key="1">
    <source>
        <dbReference type="SAM" id="Phobius"/>
    </source>
</evidence>
<evidence type="ECO:0000313" key="3">
    <source>
        <dbReference type="EMBL" id="SVB23274.1"/>
    </source>
</evidence>
<dbReference type="InterPro" id="IPR050570">
    <property type="entry name" value="Cell_wall_metabolism_enzyme"/>
</dbReference>
<feature type="transmembrane region" description="Helical" evidence="1">
    <location>
        <begin position="30"/>
        <end position="52"/>
    </location>
</feature>
<keyword evidence="1" id="KW-0472">Membrane</keyword>
<reference evidence="3" key="1">
    <citation type="submission" date="2018-05" db="EMBL/GenBank/DDBJ databases">
        <authorList>
            <person name="Lanie J.A."/>
            <person name="Ng W.-L."/>
            <person name="Kazmierczak K.M."/>
            <person name="Andrzejewski T.M."/>
            <person name="Davidsen T.M."/>
            <person name="Wayne K.J."/>
            <person name="Tettelin H."/>
            <person name="Glass J.I."/>
            <person name="Rusch D."/>
            <person name="Podicherti R."/>
            <person name="Tsui H.-C.T."/>
            <person name="Winkler M.E."/>
        </authorList>
    </citation>
    <scope>NUCLEOTIDE SEQUENCE</scope>
</reference>
<organism evidence="3">
    <name type="scientific">marine metagenome</name>
    <dbReference type="NCBI Taxonomy" id="408172"/>
    <lineage>
        <taxon>unclassified sequences</taxon>
        <taxon>metagenomes</taxon>
        <taxon>ecological metagenomes</taxon>
    </lineage>
</organism>
<protein>
    <recommendedName>
        <fullName evidence="2">M23ase beta-sheet core domain-containing protein</fullName>
    </recommendedName>
</protein>
<dbReference type="EMBL" id="UINC01033652">
    <property type="protein sequence ID" value="SVB23274.1"/>
    <property type="molecule type" value="Genomic_DNA"/>
</dbReference>